<dbReference type="Proteomes" id="UP001370490">
    <property type="component" value="Unassembled WGS sequence"/>
</dbReference>
<dbReference type="GO" id="GO:0006270">
    <property type="term" value="P:DNA replication initiation"/>
    <property type="evidence" value="ECO:0007669"/>
    <property type="project" value="TreeGrafter"/>
</dbReference>
<dbReference type="InterPro" id="IPR045667">
    <property type="entry name" value="ORC3_N"/>
</dbReference>
<proteinExistence type="predicted"/>
<organism evidence="2 3">
    <name type="scientific">Dillenia turbinata</name>
    <dbReference type="NCBI Taxonomy" id="194707"/>
    <lineage>
        <taxon>Eukaryota</taxon>
        <taxon>Viridiplantae</taxon>
        <taxon>Streptophyta</taxon>
        <taxon>Embryophyta</taxon>
        <taxon>Tracheophyta</taxon>
        <taxon>Spermatophyta</taxon>
        <taxon>Magnoliopsida</taxon>
        <taxon>eudicotyledons</taxon>
        <taxon>Gunneridae</taxon>
        <taxon>Pentapetalae</taxon>
        <taxon>Dilleniales</taxon>
        <taxon>Dilleniaceae</taxon>
        <taxon>Dillenia</taxon>
    </lineage>
</organism>
<dbReference type="Pfam" id="PF07034">
    <property type="entry name" value="ORC3_N"/>
    <property type="match status" value="1"/>
</dbReference>
<evidence type="ECO:0000313" key="2">
    <source>
        <dbReference type="EMBL" id="KAK6926201.1"/>
    </source>
</evidence>
<evidence type="ECO:0000259" key="1">
    <source>
        <dbReference type="Pfam" id="PF07034"/>
    </source>
</evidence>
<dbReference type="GO" id="GO:0005664">
    <property type="term" value="C:nuclear origin of replication recognition complex"/>
    <property type="evidence" value="ECO:0007669"/>
    <property type="project" value="InterPro"/>
</dbReference>
<dbReference type="PANTHER" id="PTHR12748:SF0">
    <property type="entry name" value="ORIGIN RECOGNITION COMPLEX SUBUNIT 3"/>
    <property type="match status" value="1"/>
</dbReference>
<dbReference type="PANTHER" id="PTHR12748">
    <property type="entry name" value="ORIGIN RECOGNITION COMPLEX SUBUNIT 3"/>
    <property type="match status" value="1"/>
</dbReference>
<dbReference type="InterPro" id="IPR020795">
    <property type="entry name" value="ORC3"/>
</dbReference>
<dbReference type="GO" id="GO:0003688">
    <property type="term" value="F:DNA replication origin binding"/>
    <property type="evidence" value="ECO:0007669"/>
    <property type="project" value="TreeGrafter"/>
</dbReference>
<feature type="domain" description="Origin recognition complex subunit 3 N-terminal" evidence="1">
    <location>
        <begin position="11"/>
        <end position="110"/>
    </location>
</feature>
<accession>A0AAN8V9R9</accession>
<reference evidence="2 3" key="1">
    <citation type="submission" date="2023-12" db="EMBL/GenBank/DDBJ databases">
        <title>A high-quality genome assembly for Dillenia turbinata (Dilleniales).</title>
        <authorList>
            <person name="Chanderbali A."/>
        </authorList>
    </citation>
    <scope>NUCLEOTIDE SEQUENCE [LARGE SCALE GENOMIC DNA]</scope>
    <source>
        <strain evidence="2">LSX21</strain>
        <tissue evidence="2">Leaf</tissue>
    </source>
</reference>
<sequence length="254" mass="28105">MLPQDNSSLENMEFVDHLMTFEELGLHLKSQGCHVANFSSIDFSLKNGIGGCLISLLSQFLDVTLDAADISFLASWYAEHRNYDNLLIVIIDDLERCNGSILSIFILMLRKNGCNSGNCSSEAELIECVQHFYTEPLGILLKEILDVEDGQSLNEAGKYQKIQLLDTYCEALNPGFSDHKSPNIGISSSSGSFISQMVSKISPYDLESYVLISNRDLPSSSLCEFIEINDKVKELQSALGIDKSSNQSSTHISK</sequence>
<dbReference type="EMBL" id="JBAMMX010000015">
    <property type="protein sequence ID" value="KAK6926201.1"/>
    <property type="molecule type" value="Genomic_DNA"/>
</dbReference>
<comment type="caution">
    <text evidence="2">The sequence shown here is derived from an EMBL/GenBank/DDBJ whole genome shotgun (WGS) entry which is preliminary data.</text>
</comment>
<name>A0AAN8V9R9_9MAGN</name>
<protein>
    <recommendedName>
        <fullName evidence="1">Origin recognition complex subunit 3 N-terminal domain-containing protein</fullName>
    </recommendedName>
</protein>
<evidence type="ECO:0000313" key="3">
    <source>
        <dbReference type="Proteomes" id="UP001370490"/>
    </source>
</evidence>
<dbReference type="AlphaFoldDB" id="A0AAN8V9R9"/>
<dbReference type="GO" id="GO:0031261">
    <property type="term" value="C:DNA replication preinitiation complex"/>
    <property type="evidence" value="ECO:0007669"/>
    <property type="project" value="TreeGrafter"/>
</dbReference>
<dbReference type="GO" id="GO:0005656">
    <property type="term" value="C:nuclear pre-replicative complex"/>
    <property type="evidence" value="ECO:0007669"/>
    <property type="project" value="TreeGrafter"/>
</dbReference>
<gene>
    <name evidence="2" type="ORF">RJ641_007920</name>
</gene>
<keyword evidence="3" id="KW-1185">Reference proteome</keyword>